<feature type="transmembrane region" description="Helical" evidence="7">
    <location>
        <begin position="277"/>
        <end position="296"/>
    </location>
</feature>
<comment type="similarity">
    <text evidence="2">Belongs to the TMEM151 family.</text>
</comment>
<evidence type="ECO:0000256" key="4">
    <source>
        <dbReference type="ARBA" id="ARBA00022989"/>
    </source>
</evidence>
<feature type="transmembrane region" description="Helical" evidence="7">
    <location>
        <begin position="58"/>
        <end position="78"/>
    </location>
</feature>
<evidence type="ECO:0000256" key="5">
    <source>
        <dbReference type="ARBA" id="ARBA00023136"/>
    </source>
</evidence>
<dbReference type="AlphaFoldDB" id="A0A9J2PEY3"/>
<dbReference type="PANTHER" id="PTHR31893">
    <property type="entry name" value="TRANSMEMBRANE PROTEIN 151 HOMOLOG"/>
    <property type="match status" value="1"/>
</dbReference>
<evidence type="ECO:0000313" key="8">
    <source>
        <dbReference type="Proteomes" id="UP000036681"/>
    </source>
</evidence>
<keyword evidence="5 7" id="KW-0472">Membrane</keyword>
<feature type="compositionally biased region" description="Basic and acidic residues" evidence="6">
    <location>
        <begin position="492"/>
        <end position="505"/>
    </location>
</feature>
<evidence type="ECO:0000256" key="6">
    <source>
        <dbReference type="SAM" id="MobiDB-lite"/>
    </source>
</evidence>
<protein>
    <submittedName>
        <fullName evidence="9">Transmembrane protein 151B</fullName>
    </submittedName>
</protein>
<dbReference type="InterPro" id="IPR026767">
    <property type="entry name" value="Tmem151"/>
</dbReference>
<name>A0A9J2PEY3_ASCLU</name>
<feature type="region of interest" description="Disordered" evidence="6">
    <location>
        <begin position="532"/>
        <end position="565"/>
    </location>
</feature>
<organism evidence="8 9">
    <name type="scientific">Ascaris lumbricoides</name>
    <name type="common">Giant roundworm</name>
    <dbReference type="NCBI Taxonomy" id="6252"/>
    <lineage>
        <taxon>Eukaryota</taxon>
        <taxon>Metazoa</taxon>
        <taxon>Ecdysozoa</taxon>
        <taxon>Nematoda</taxon>
        <taxon>Chromadorea</taxon>
        <taxon>Rhabditida</taxon>
        <taxon>Spirurina</taxon>
        <taxon>Ascaridomorpha</taxon>
        <taxon>Ascaridoidea</taxon>
        <taxon>Ascarididae</taxon>
        <taxon>Ascaris</taxon>
    </lineage>
</organism>
<evidence type="ECO:0000256" key="1">
    <source>
        <dbReference type="ARBA" id="ARBA00004141"/>
    </source>
</evidence>
<keyword evidence="4 7" id="KW-1133">Transmembrane helix</keyword>
<dbReference type="Proteomes" id="UP000036681">
    <property type="component" value="Unplaced"/>
</dbReference>
<keyword evidence="8" id="KW-1185">Reference proteome</keyword>
<evidence type="ECO:0000256" key="3">
    <source>
        <dbReference type="ARBA" id="ARBA00022692"/>
    </source>
</evidence>
<evidence type="ECO:0000256" key="2">
    <source>
        <dbReference type="ARBA" id="ARBA00009583"/>
    </source>
</evidence>
<feature type="transmembrane region" description="Helical" evidence="7">
    <location>
        <begin position="105"/>
        <end position="124"/>
    </location>
</feature>
<feature type="region of interest" description="Disordered" evidence="6">
    <location>
        <begin position="449"/>
        <end position="505"/>
    </location>
</feature>
<dbReference type="WBParaSite" id="ALUE_0000791401-mRNA-1">
    <property type="protein sequence ID" value="ALUE_0000791401-mRNA-1"/>
    <property type="gene ID" value="ALUE_0000791401"/>
</dbReference>
<evidence type="ECO:0000313" key="9">
    <source>
        <dbReference type="WBParaSite" id="ALUE_0000791401-mRNA-1"/>
    </source>
</evidence>
<proteinExistence type="inferred from homology"/>
<dbReference type="Pfam" id="PF14857">
    <property type="entry name" value="TMEM151"/>
    <property type="match status" value="1"/>
</dbReference>
<sequence length="565" mass="64530">MNATLDGDLIEEENYALEGGFDPIPQSEECATQCAASQTDAQQRPTRRTILGAIRYEFYWKCLLSTLLVHLCACYAVWCHLNHYAYASRISFTYSHGPCAQGYNFIPIAFGIMLYIVYIMECWHTRVKVGKIKKVHHIEALEYIEKMRAASPIVWWKSICYHYVRRTRQVTRLAYYERVNSHSAGNVFMFDVCGVKDISKCLVDLDRFPVTKIRLSKGFVFACMQAANEFEEQRARFFNENEIRDDYMEVREGLDFADLQFTDQLIVFSSPSHKCPWYLSATAFWIFSIFLLSWPLRLLCELRTAHVSYQITKLFGTNYLSPSSVNYTGPLTRTSTMDSRELEMAVQRDNYLIVPSYSEAMLLEPSSANAQIYLPSGHFSNRHRPLVACNENLVIANYGAIGRSYAQRESDRSGIRQSFRQTIMQRLPIRSRSMSLMFNRNANRADPSLVSTSSVALPRSLNGGPPRSASIGGLSAAWRSSGYNSISEEPTEDRRPLIEPMRPIDEPPPPYEVALRMCAPLYERLRRSANSITSRLNSVSHSSSKELSHRRQLHPEGQGSSKDSE</sequence>
<comment type="subcellular location">
    <subcellularLocation>
        <location evidence="1">Membrane</location>
        <topology evidence="1">Multi-pass membrane protein</topology>
    </subcellularLocation>
</comment>
<dbReference type="GO" id="GO:0016020">
    <property type="term" value="C:membrane"/>
    <property type="evidence" value="ECO:0007669"/>
    <property type="project" value="UniProtKB-SubCell"/>
</dbReference>
<accession>A0A9J2PEY3</accession>
<keyword evidence="3 7" id="KW-0812">Transmembrane</keyword>
<dbReference type="PANTHER" id="PTHR31893:SF5">
    <property type="entry name" value="TRANSMEMBRANE PROTEIN 151 HOMOLOG"/>
    <property type="match status" value="1"/>
</dbReference>
<evidence type="ECO:0000256" key="7">
    <source>
        <dbReference type="SAM" id="Phobius"/>
    </source>
</evidence>
<reference evidence="9" key="1">
    <citation type="submission" date="2023-03" db="UniProtKB">
        <authorList>
            <consortium name="WormBaseParasite"/>
        </authorList>
    </citation>
    <scope>IDENTIFICATION</scope>
</reference>